<dbReference type="AlphaFoldDB" id="A0AAV7UHP9"/>
<keyword evidence="3" id="KW-1185">Reference proteome</keyword>
<dbReference type="EMBL" id="JANPWB010000005">
    <property type="protein sequence ID" value="KAJ1188251.1"/>
    <property type="molecule type" value="Genomic_DNA"/>
</dbReference>
<feature type="region of interest" description="Disordered" evidence="1">
    <location>
        <begin position="1"/>
        <end position="89"/>
    </location>
</feature>
<protein>
    <submittedName>
        <fullName evidence="2">Uncharacterized protein</fullName>
    </submittedName>
</protein>
<gene>
    <name evidence="2" type="ORF">NDU88_005014</name>
</gene>
<feature type="compositionally biased region" description="Acidic residues" evidence="1">
    <location>
        <begin position="78"/>
        <end position="89"/>
    </location>
</feature>
<dbReference type="Proteomes" id="UP001066276">
    <property type="component" value="Chromosome 3_1"/>
</dbReference>
<comment type="caution">
    <text evidence="2">The sequence shown here is derived from an EMBL/GenBank/DDBJ whole genome shotgun (WGS) entry which is preliminary data.</text>
</comment>
<accession>A0AAV7UHP9</accession>
<evidence type="ECO:0000313" key="3">
    <source>
        <dbReference type="Proteomes" id="UP001066276"/>
    </source>
</evidence>
<evidence type="ECO:0000256" key="1">
    <source>
        <dbReference type="SAM" id="MobiDB-lite"/>
    </source>
</evidence>
<name>A0AAV7UHP9_PLEWA</name>
<proteinExistence type="predicted"/>
<evidence type="ECO:0000313" key="2">
    <source>
        <dbReference type="EMBL" id="KAJ1188251.1"/>
    </source>
</evidence>
<feature type="compositionally biased region" description="Basic and acidic residues" evidence="1">
    <location>
        <begin position="12"/>
        <end position="40"/>
    </location>
</feature>
<sequence length="89" mass="10227">MDKTYWRNRGGQQEERWYKERKGPEEGEARRGEEHSRAGELKGCAQRVLQGGNPDEDRARISPGTTRWSEQGGTGDADQTEEEETWSED</sequence>
<organism evidence="2 3">
    <name type="scientific">Pleurodeles waltl</name>
    <name type="common">Iberian ribbed newt</name>
    <dbReference type="NCBI Taxonomy" id="8319"/>
    <lineage>
        <taxon>Eukaryota</taxon>
        <taxon>Metazoa</taxon>
        <taxon>Chordata</taxon>
        <taxon>Craniata</taxon>
        <taxon>Vertebrata</taxon>
        <taxon>Euteleostomi</taxon>
        <taxon>Amphibia</taxon>
        <taxon>Batrachia</taxon>
        <taxon>Caudata</taxon>
        <taxon>Salamandroidea</taxon>
        <taxon>Salamandridae</taxon>
        <taxon>Pleurodelinae</taxon>
        <taxon>Pleurodeles</taxon>
    </lineage>
</organism>
<reference evidence="2" key="1">
    <citation type="journal article" date="2022" name="bioRxiv">
        <title>Sequencing and chromosome-scale assembly of the giantPleurodeles waltlgenome.</title>
        <authorList>
            <person name="Brown T."/>
            <person name="Elewa A."/>
            <person name="Iarovenko S."/>
            <person name="Subramanian E."/>
            <person name="Araus A.J."/>
            <person name="Petzold A."/>
            <person name="Susuki M."/>
            <person name="Suzuki K.-i.T."/>
            <person name="Hayashi T."/>
            <person name="Toyoda A."/>
            <person name="Oliveira C."/>
            <person name="Osipova E."/>
            <person name="Leigh N.D."/>
            <person name="Simon A."/>
            <person name="Yun M.H."/>
        </authorList>
    </citation>
    <scope>NUCLEOTIDE SEQUENCE</scope>
    <source>
        <strain evidence="2">20211129_DDA</strain>
        <tissue evidence="2">Liver</tissue>
    </source>
</reference>